<dbReference type="STRING" id="59374.FSU_1837"/>
<dbReference type="KEGG" id="fsc:FSU_1837"/>
<accession>D9SB88</accession>
<evidence type="ECO:0000313" key="1">
    <source>
        <dbReference type="EMBL" id="ADL25404.1"/>
    </source>
</evidence>
<reference evidence="2" key="1">
    <citation type="submission" date="2010-08" db="EMBL/GenBank/DDBJ databases">
        <title>Complete sequence of Fibrobacter succinogenes subsp. succinogenes S85.</title>
        <authorList>
            <person name="Durkin A.S."/>
            <person name="Nelson K.E."/>
            <person name="Morrison M."/>
            <person name="Forsberg C.W."/>
            <person name="Wilson D.B."/>
            <person name="Russell J.B."/>
            <person name="Cann I.K.O."/>
            <person name="Mackie R.I."/>
            <person name="White B.A."/>
        </authorList>
    </citation>
    <scope>NUCLEOTIDE SEQUENCE [LARGE SCALE GENOMIC DNA]</scope>
    <source>
        <strain evidence="2">ATCC 19169 / S85</strain>
    </source>
</reference>
<proteinExistence type="predicted"/>
<dbReference type="AlphaFoldDB" id="D9SB88"/>
<dbReference type="Proteomes" id="UP000000517">
    <property type="component" value="Chromosome"/>
</dbReference>
<sequence>MASFFPFAGVQFDFAEPSIVGTWGNIEVFRKIAQVGHIGDIEKI</sequence>
<protein>
    <submittedName>
        <fullName evidence="1">Uncharacterized protein</fullName>
    </submittedName>
</protein>
<organism evidence="1 2">
    <name type="scientific">Fibrobacter succinogenes (strain ATCC 19169 / S85)</name>
    <dbReference type="NCBI Taxonomy" id="59374"/>
    <lineage>
        <taxon>Bacteria</taxon>
        <taxon>Pseudomonadati</taxon>
        <taxon>Fibrobacterota</taxon>
        <taxon>Fibrobacteria</taxon>
        <taxon>Fibrobacterales</taxon>
        <taxon>Fibrobacteraceae</taxon>
        <taxon>Fibrobacter</taxon>
    </lineage>
</organism>
<gene>
    <name evidence="1" type="ordered locus">FSU_1837</name>
</gene>
<dbReference type="HOGENOM" id="CLU_3216552_0_0_0"/>
<name>D9SB88_FIBSS</name>
<evidence type="ECO:0000313" key="2">
    <source>
        <dbReference type="Proteomes" id="UP000000517"/>
    </source>
</evidence>
<dbReference type="EMBL" id="CP002158">
    <property type="protein sequence ID" value="ADL25404.1"/>
    <property type="molecule type" value="Genomic_DNA"/>
</dbReference>